<proteinExistence type="predicted"/>
<dbReference type="VEuPathDB" id="VectorBase:GPPI032131"/>
<dbReference type="EMBL" id="JXJN01015407">
    <property type="status" value="NOT_ANNOTATED_CDS"/>
    <property type="molecule type" value="Genomic_DNA"/>
</dbReference>
<protein>
    <submittedName>
        <fullName evidence="1">Uncharacterized protein</fullName>
    </submittedName>
</protein>
<keyword evidence="2" id="KW-1185">Reference proteome</keyword>
<reference evidence="2" key="1">
    <citation type="submission" date="2015-01" db="EMBL/GenBank/DDBJ databases">
        <authorList>
            <person name="Aksoy S."/>
            <person name="Warren W."/>
            <person name="Wilson R.K."/>
        </authorList>
    </citation>
    <scope>NUCLEOTIDE SEQUENCE [LARGE SCALE GENOMIC DNA]</scope>
    <source>
        <strain evidence="2">IAEA</strain>
    </source>
</reference>
<dbReference type="EnsemblMetazoa" id="GPPI032131-RA">
    <property type="protein sequence ID" value="GPPI032131-PA"/>
    <property type="gene ID" value="GPPI032131"/>
</dbReference>
<reference evidence="1" key="2">
    <citation type="submission" date="2020-05" db="UniProtKB">
        <authorList>
            <consortium name="EnsemblMetazoa"/>
        </authorList>
    </citation>
    <scope>IDENTIFICATION</scope>
    <source>
        <strain evidence="1">IAEA</strain>
    </source>
</reference>
<evidence type="ECO:0000313" key="1">
    <source>
        <dbReference type="EnsemblMetazoa" id="GPPI032131-PA"/>
    </source>
</evidence>
<organism evidence="1 2">
    <name type="scientific">Glossina palpalis gambiensis</name>
    <dbReference type="NCBI Taxonomy" id="67801"/>
    <lineage>
        <taxon>Eukaryota</taxon>
        <taxon>Metazoa</taxon>
        <taxon>Ecdysozoa</taxon>
        <taxon>Arthropoda</taxon>
        <taxon>Hexapoda</taxon>
        <taxon>Insecta</taxon>
        <taxon>Pterygota</taxon>
        <taxon>Neoptera</taxon>
        <taxon>Endopterygota</taxon>
        <taxon>Diptera</taxon>
        <taxon>Brachycera</taxon>
        <taxon>Muscomorpha</taxon>
        <taxon>Hippoboscoidea</taxon>
        <taxon>Glossinidae</taxon>
        <taxon>Glossina</taxon>
    </lineage>
</organism>
<name>A0A1B0BJI8_9MUSC</name>
<sequence>QTRTRFDRRPSEFYCDLCIETGSTLSADKVTKAFIGSNIKDIKELVKLPHDIWEASSANGIPPINPQQCQHATLLQHLVKSQAPFCETVAKLTLEVDDEIERKKTMFLKIF</sequence>
<evidence type="ECO:0000313" key="2">
    <source>
        <dbReference type="Proteomes" id="UP000092460"/>
    </source>
</evidence>
<dbReference type="Proteomes" id="UP000092460">
    <property type="component" value="Unassembled WGS sequence"/>
</dbReference>
<accession>A0A1B0BJI8</accession>
<dbReference type="AlphaFoldDB" id="A0A1B0BJI8"/>